<accession>A0A5D0NDJ4</accession>
<evidence type="ECO:0000259" key="1">
    <source>
        <dbReference type="Pfam" id="PF22691"/>
    </source>
</evidence>
<dbReference type="InterPro" id="IPR002155">
    <property type="entry name" value="Thiolase"/>
</dbReference>
<dbReference type="Gene3D" id="3.40.47.10">
    <property type="match status" value="1"/>
</dbReference>
<dbReference type="InterPro" id="IPR055140">
    <property type="entry name" value="Thiolase_C_2"/>
</dbReference>
<dbReference type="SUPFAM" id="SSF53901">
    <property type="entry name" value="Thiolase-like"/>
    <property type="match status" value="2"/>
</dbReference>
<evidence type="ECO:0000313" key="3">
    <source>
        <dbReference type="Proteomes" id="UP000323380"/>
    </source>
</evidence>
<dbReference type="NCBIfam" id="NF006010">
    <property type="entry name" value="PRK08142.1"/>
    <property type="match status" value="1"/>
</dbReference>
<keyword evidence="3" id="KW-1185">Reference proteome</keyword>
<dbReference type="EMBL" id="VSFG01000008">
    <property type="protein sequence ID" value="TYB42383.1"/>
    <property type="molecule type" value="Genomic_DNA"/>
</dbReference>
<dbReference type="InterPro" id="IPR016039">
    <property type="entry name" value="Thiolase-like"/>
</dbReference>
<proteinExistence type="predicted"/>
<gene>
    <name evidence="2" type="ORF">FXF69_31705</name>
</gene>
<sequence length="391" mass="40773">MNANDAAVIIGAYEHPGRELPDKSLAQIHAEVALGAVADAGLTLDDVDGFFCGHDAPGYGGGWVTMAEYLGLRNLTYMDSTESGGASPIYHVSHAAAAIAAGKCSVALITLAGKPRTGVQPGGGGPARPEDAFEMAMYTGAGLVSTYALAAQRHMYEFGTTSEQLAEIKVAASIHASHNPNAFLQKVMTVEDVVNSPLVADPLHRADCCVVTDGGGAVVVVSREVARTLKRQPVRIMGQGEAGKLTNGGRVDLTYTPAVWSGPRAFQQAGVSVQDVDYVSVYDSFTITVLEILEDLGFCEKGQGGRFVMDGALVAPHGRLPFNTDGGGLANNHPAHRGGITKIIEAVRQLRGEANPGVQVPDCEIALVHGNGGDLGTRMRAATMILGRESA</sequence>
<feature type="domain" description="Thiolase C-terminal" evidence="1">
    <location>
        <begin position="250"/>
        <end position="388"/>
    </location>
</feature>
<name>A0A5D0NDJ4_9ACTN</name>
<dbReference type="PANTHER" id="PTHR42870">
    <property type="entry name" value="ACETYL-COA C-ACETYLTRANSFERASE"/>
    <property type="match status" value="1"/>
</dbReference>
<dbReference type="PANTHER" id="PTHR42870:SF1">
    <property type="entry name" value="NON-SPECIFIC LIPID-TRANSFER PROTEIN-LIKE 2"/>
    <property type="match status" value="1"/>
</dbReference>
<dbReference type="Pfam" id="PF22691">
    <property type="entry name" value="Thiolase_C_1"/>
    <property type="match status" value="1"/>
</dbReference>
<dbReference type="AlphaFoldDB" id="A0A5D0NDJ4"/>
<dbReference type="CDD" id="cd00829">
    <property type="entry name" value="SCP-x_thiolase"/>
    <property type="match status" value="1"/>
</dbReference>
<protein>
    <submittedName>
        <fullName evidence="2">Thiolase domain-containing protein</fullName>
    </submittedName>
</protein>
<dbReference type="PIRSF" id="PIRSF000429">
    <property type="entry name" value="Ac-CoA_Ac_transf"/>
    <property type="match status" value="1"/>
</dbReference>
<reference evidence="2 3" key="1">
    <citation type="submission" date="2019-08" db="EMBL/GenBank/DDBJ databases">
        <title>Actinomadura sp. nov. CYP1-5 isolated from mountain soil.</title>
        <authorList>
            <person name="Songsumanus A."/>
            <person name="Kuncharoen N."/>
            <person name="Kudo T."/>
            <person name="Yuki M."/>
            <person name="Igarashi Y."/>
            <person name="Tanasupawat S."/>
        </authorList>
    </citation>
    <scope>NUCLEOTIDE SEQUENCE [LARGE SCALE GENOMIC DNA]</scope>
    <source>
        <strain evidence="2 3">JCM 14158</strain>
    </source>
</reference>
<dbReference type="GO" id="GO:0016747">
    <property type="term" value="F:acyltransferase activity, transferring groups other than amino-acyl groups"/>
    <property type="evidence" value="ECO:0007669"/>
    <property type="project" value="InterPro"/>
</dbReference>
<dbReference type="Proteomes" id="UP000323380">
    <property type="component" value="Unassembled WGS sequence"/>
</dbReference>
<evidence type="ECO:0000313" key="2">
    <source>
        <dbReference type="EMBL" id="TYB42383.1"/>
    </source>
</evidence>
<organism evidence="2 3">
    <name type="scientific">Actinomadura chibensis</name>
    <dbReference type="NCBI Taxonomy" id="392828"/>
    <lineage>
        <taxon>Bacteria</taxon>
        <taxon>Bacillati</taxon>
        <taxon>Actinomycetota</taxon>
        <taxon>Actinomycetes</taxon>
        <taxon>Streptosporangiales</taxon>
        <taxon>Thermomonosporaceae</taxon>
        <taxon>Actinomadura</taxon>
    </lineage>
</organism>
<dbReference type="STRING" id="1220554.GCA_001552135_01848"/>
<comment type="caution">
    <text evidence="2">The sequence shown here is derived from an EMBL/GenBank/DDBJ whole genome shotgun (WGS) entry which is preliminary data.</text>
</comment>
<dbReference type="RefSeq" id="WP_067887870.1">
    <property type="nucleotide sequence ID" value="NZ_VSFG01000008.1"/>
</dbReference>